<sequence>MFSYPAFSPPCSTGVDGFFHVFLSKIYFFLVGNQKNKVSENLKFFEKSQILFIFDFHFLKKKHIITAICFLYSMISG</sequence>
<reference evidence="1" key="1">
    <citation type="journal article" date="2020" name="Nature">
        <title>Giant virus diversity and host interactions through global metagenomics.</title>
        <authorList>
            <person name="Schulz F."/>
            <person name="Roux S."/>
            <person name="Paez-Espino D."/>
            <person name="Jungbluth S."/>
            <person name="Walsh D.A."/>
            <person name="Denef V.J."/>
            <person name="McMahon K.D."/>
            <person name="Konstantinidis K.T."/>
            <person name="Eloe-Fadrosh E.A."/>
            <person name="Kyrpides N.C."/>
            <person name="Woyke T."/>
        </authorList>
    </citation>
    <scope>NUCLEOTIDE SEQUENCE</scope>
    <source>
        <strain evidence="1">GVMAG-S-1101169-75</strain>
    </source>
</reference>
<accession>A0A6C0K0H8</accession>
<organism evidence="1">
    <name type="scientific">viral metagenome</name>
    <dbReference type="NCBI Taxonomy" id="1070528"/>
    <lineage>
        <taxon>unclassified sequences</taxon>
        <taxon>metagenomes</taxon>
        <taxon>organismal metagenomes</taxon>
    </lineage>
</organism>
<protein>
    <submittedName>
        <fullName evidence="1">Uncharacterized protein</fullName>
    </submittedName>
</protein>
<name>A0A6C0K0H8_9ZZZZ</name>
<dbReference type="EMBL" id="MN740786">
    <property type="protein sequence ID" value="QHU11555.1"/>
    <property type="molecule type" value="Genomic_DNA"/>
</dbReference>
<dbReference type="AlphaFoldDB" id="A0A6C0K0H8"/>
<evidence type="ECO:0000313" key="1">
    <source>
        <dbReference type="EMBL" id="QHU11555.1"/>
    </source>
</evidence>
<proteinExistence type="predicted"/>